<name>A0AAV0D9I7_9ASTE</name>
<protein>
    <submittedName>
        <fullName evidence="1">Uncharacterized protein</fullName>
    </submittedName>
</protein>
<reference evidence="1" key="1">
    <citation type="submission" date="2022-07" db="EMBL/GenBank/DDBJ databases">
        <authorList>
            <person name="Macas J."/>
            <person name="Novak P."/>
            <person name="Neumann P."/>
        </authorList>
    </citation>
    <scope>NUCLEOTIDE SEQUENCE</scope>
</reference>
<keyword evidence="2" id="KW-1185">Reference proteome</keyword>
<dbReference type="EMBL" id="CAMAPF010000075">
    <property type="protein sequence ID" value="CAH9093118.1"/>
    <property type="molecule type" value="Genomic_DNA"/>
</dbReference>
<dbReference type="AlphaFoldDB" id="A0AAV0D9I7"/>
<comment type="caution">
    <text evidence="1">The sequence shown here is derived from an EMBL/GenBank/DDBJ whole genome shotgun (WGS) entry which is preliminary data.</text>
</comment>
<evidence type="ECO:0000313" key="1">
    <source>
        <dbReference type="EMBL" id="CAH9093118.1"/>
    </source>
</evidence>
<gene>
    <name evidence="1" type="ORF">CEPIT_LOCUS12375</name>
</gene>
<proteinExistence type="predicted"/>
<dbReference type="Proteomes" id="UP001152523">
    <property type="component" value="Unassembled WGS sequence"/>
</dbReference>
<organism evidence="1 2">
    <name type="scientific">Cuscuta epithymum</name>
    <dbReference type="NCBI Taxonomy" id="186058"/>
    <lineage>
        <taxon>Eukaryota</taxon>
        <taxon>Viridiplantae</taxon>
        <taxon>Streptophyta</taxon>
        <taxon>Embryophyta</taxon>
        <taxon>Tracheophyta</taxon>
        <taxon>Spermatophyta</taxon>
        <taxon>Magnoliopsida</taxon>
        <taxon>eudicotyledons</taxon>
        <taxon>Gunneridae</taxon>
        <taxon>Pentapetalae</taxon>
        <taxon>asterids</taxon>
        <taxon>lamiids</taxon>
        <taxon>Solanales</taxon>
        <taxon>Convolvulaceae</taxon>
        <taxon>Cuscuteae</taxon>
        <taxon>Cuscuta</taxon>
        <taxon>Cuscuta subgen. Cuscuta</taxon>
    </lineage>
</organism>
<sequence>MSIERFRHSLLVVILTIYKQEKSLEERMGRLQIWDLDFFEGGCLSLLAINFPRPEQFVINSSLFLVEKNKKNIHEIDREKGGQYGVGNDDQTQLPCRFQPWIGENQT</sequence>
<accession>A0AAV0D9I7</accession>
<evidence type="ECO:0000313" key="2">
    <source>
        <dbReference type="Proteomes" id="UP001152523"/>
    </source>
</evidence>